<dbReference type="PANTHER" id="PTHR35936">
    <property type="entry name" value="MEMBRANE-BOUND LYTIC MUREIN TRANSGLYCOSYLASE F"/>
    <property type="match status" value="1"/>
</dbReference>
<evidence type="ECO:0000256" key="2">
    <source>
        <dbReference type="ARBA" id="ARBA00022729"/>
    </source>
</evidence>
<name>A0A1Y5DZA7_COLPS</name>
<dbReference type="Pfam" id="PF00497">
    <property type="entry name" value="SBP_bac_3"/>
    <property type="match status" value="1"/>
</dbReference>
<accession>A0A1Y5DZA7</accession>
<comment type="similarity">
    <text evidence="1">Belongs to the bacterial solute-binding protein 3 family.</text>
</comment>
<evidence type="ECO:0000256" key="1">
    <source>
        <dbReference type="ARBA" id="ARBA00010333"/>
    </source>
</evidence>
<dbReference type="Gene3D" id="3.40.190.10">
    <property type="entry name" value="Periplasmic binding protein-like II"/>
    <property type="match status" value="2"/>
</dbReference>
<proteinExistence type="inferred from homology"/>
<keyword evidence="2 3" id="KW-0732">Signal</keyword>
<evidence type="ECO:0000313" key="6">
    <source>
        <dbReference type="Proteomes" id="UP000243053"/>
    </source>
</evidence>
<dbReference type="SUPFAM" id="SSF53850">
    <property type="entry name" value="Periplasmic binding protein-like II"/>
    <property type="match status" value="1"/>
</dbReference>
<comment type="caution">
    <text evidence="5">The sequence shown here is derived from an EMBL/GenBank/DDBJ whole genome shotgun (WGS) entry which is preliminary data.</text>
</comment>
<dbReference type="EMBL" id="MAAF01000106">
    <property type="protein sequence ID" value="OUR75841.1"/>
    <property type="molecule type" value="Genomic_DNA"/>
</dbReference>
<protein>
    <submittedName>
        <fullName evidence="5">Cation transporter</fullName>
    </submittedName>
</protein>
<gene>
    <name evidence="5" type="ORF">A9Q75_17240</name>
</gene>
<evidence type="ECO:0000313" key="5">
    <source>
        <dbReference type="EMBL" id="OUR75841.1"/>
    </source>
</evidence>
<reference evidence="6" key="1">
    <citation type="journal article" date="2017" name="Proc. Natl. Acad. Sci. U.S.A.">
        <title>Simulation of Deepwater Horizon oil plume reveals substrate specialization within a complex community of hydrocarbon degraders.</title>
        <authorList>
            <person name="Hu P."/>
            <person name="Dubinsky E.A."/>
            <person name="Probst A.J."/>
            <person name="Wang J."/>
            <person name="Sieber C.M.K."/>
            <person name="Tom L.M."/>
            <person name="Gardinali P."/>
            <person name="Banfield J.F."/>
            <person name="Atlas R.M."/>
            <person name="Andersen G.L."/>
        </authorList>
    </citation>
    <scope>NUCLEOTIDE SEQUENCE [LARGE SCALE GENOMIC DNA]</scope>
</reference>
<feature type="signal peptide" evidence="3">
    <location>
        <begin position="1"/>
        <end position="29"/>
    </location>
</feature>
<feature type="domain" description="Solute-binding protein family 3/N-terminal" evidence="4">
    <location>
        <begin position="38"/>
        <end position="270"/>
    </location>
</feature>
<dbReference type="Proteomes" id="UP000243053">
    <property type="component" value="Unassembled WGS sequence"/>
</dbReference>
<sequence length="292" mass="32586">MIKHAKNLISLSLACLILWSSIVAKPVQAKPLVVASDEWCPYVCDNAHLPGFLVEIVTEIAAKNSFKVRFSLTPLARALDLTEKGKIDIVLGLTPQHISNFQLQKSHLSFGGLYNDFYVRASDPWRFKSITDLEIALKNNAILGTINGYEYGDNIGNLLKDNTAHIFSASGNSPLQKQLRMLRLGRLDILLDSRFTVQYQLSKLLQKSSQLKTSSMTEPAIVYAGTEGGFIPLFLGFSPLLSKEYVQLFDIGLTNLRENGRLNRILAKYGVIDWHQQSVTLQDKQSSLLMEG</sequence>
<dbReference type="PANTHER" id="PTHR35936:SF25">
    <property type="entry name" value="ABC TRANSPORTER SUBSTRATE-BINDING PROTEIN"/>
    <property type="match status" value="1"/>
</dbReference>
<dbReference type="InterPro" id="IPR001638">
    <property type="entry name" value="Solute-binding_3/MltF_N"/>
</dbReference>
<feature type="chain" id="PRO_5012915461" evidence="3">
    <location>
        <begin position="30"/>
        <end position="292"/>
    </location>
</feature>
<evidence type="ECO:0000259" key="4">
    <source>
        <dbReference type="Pfam" id="PF00497"/>
    </source>
</evidence>
<evidence type="ECO:0000256" key="3">
    <source>
        <dbReference type="SAM" id="SignalP"/>
    </source>
</evidence>
<organism evidence="5 6">
    <name type="scientific">Colwellia psychrerythraea</name>
    <name type="common">Vibrio psychroerythus</name>
    <dbReference type="NCBI Taxonomy" id="28229"/>
    <lineage>
        <taxon>Bacteria</taxon>
        <taxon>Pseudomonadati</taxon>
        <taxon>Pseudomonadota</taxon>
        <taxon>Gammaproteobacteria</taxon>
        <taxon>Alteromonadales</taxon>
        <taxon>Colwelliaceae</taxon>
        <taxon>Colwellia</taxon>
    </lineage>
</organism>
<dbReference type="AlphaFoldDB" id="A0A1Y5DZA7"/>